<dbReference type="AlphaFoldDB" id="A0A9D4WDM0"/>
<evidence type="ECO:0000313" key="2">
    <source>
        <dbReference type="Proteomes" id="UP001058974"/>
    </source>
</evidence>
<sequence length="130" mass="15266">MIAFKELIRVQRVFILDGVEDKKKIDCFSWKTICLSKEDGCLGIKHCGNFNLALLSKWKWRILKDENAIWNNLLSCRLFEPLFHYAKADRSNLSPNGFWTGDSWNWKIAIRDEILQQLTIAMLAELMLFL</sequence>
<protein>
    <submittedName>
        <fullName evidence="1">Uncharacterized protein</fullName>
    </submittedName>
</protein>
<name>A0A9D4WDM0_PEA</name>
<evidence type="ECO:0000313" key="1">
    <source>
        <dbReference type="EMBL" id="KAI5399559.1"/>
    </source>
</evidence>
<keyword evidence="2" id="KW-1185">Reference proteome</keyword>
<proteinExistence type="predicted"/>
<comment type="caution">
    <text evidence="1">The sequence shown here is derived from an EMBL/GenBank/DDBJ whole genome shotgun (WGS) entry which is preliminary data.</text>
</comment>
<organism evidence="1 2">
    <name type="scientific">Pisum sativum</name>
    <name type="common">Garden pea</name>
    <name type="synonym">Lathyrus oleraceus</name>
    <dbReference type="NCBI Taxonomy" id="3888"/>
    <lineage>
        <taxon>Eukaryota</taxon>
        <taxon>Viridiplantae</taxon>
        <taxon>Streptophyta</taxon>
        <taxon>Embryophyta</taxon>
        <taxon>Tracheophyta</taxon>
        <taxon>Spermatophyta</taxon>
        <taxon>Magnoliopsida</taxon>
        <taxon>eudicotyledons</taxon>
        <taxon>Gunneridae</taxon>
        <taxon>Pentapetalae</taxon>
        <taxon>rosids</taxon>
        <taxon>fabids</taxon>
        <taxon>Fabales</taxon>
        <taxon>Fabaceae</taxon>
        <taxon>Papilionoideae</taxon>
        <taxon>50 kb inversion clade</taxon>
        <taxon>NPAAA clade</taxon>
        <taxon>Hologalegina</taxon>
        <taxon>IRL clade</taxon>
        <taxon>Fabeae</taxon>
        <taxon>Lathyrus</taxon>
    </lineage>
</organism>
<dbReference type="Proteomes" id="UP001058974">
    <property type="component" value="Chromosome 6"/>
</dbReference>
<accession>A0A9D4WDM0</accession>
<dbReference type="Gramene" id="Psat06G0477000-T1">
    <property type="protein sequence ID" value="KAI5399559.1"/>
    <property type="gene ID" value="KIW84_064770"/>
</dbReference>
<gene>
    <name evidence="1" type="ORF">KIW84_064770</name>
</gene>
<reference evidence="1 2" key="1">
    <citation type="journal article" date="2022" name="Nat. Genet.">
        <title>Improved pea reference genome and pan-genome highlight genomic features and evolutionary characteristics.</title>
        <authorList>
            <person name="Yang T."/>
            <person name="Liu R."/>
            <person name="Luo Y."/>
            <person name="Hu S."/>
            <person name="Wang D."/>
            <person name="Wang C."/>
            <person name="Pandey M.K."/>
            <person name="Ge S."/>
            <person name="Xu Q."/>
            <person name="Li N."/>
            <person name="Li G."/>
            <person name="Huang Y."/>
            <person name="Saxena R.K."/>
            <person name="Ji Y."/>
            <person name="Li M."/>
            <person name="Yan X."/>
            <person name="He Y."/>
            <person name="Liu Y."/>
            <person name="Wang X."/>
            <person name="Xiang C."/>
            <person name="Varshney R.K."/>
            <person name="Ding H."/>
            <person name="Gao S."/>
            <person name="Zong X."/>
        </authorList>
    </citation>
    <scope>NUCLEOTIDE SEQUENCE [LARGE SCALE GENOMIC DNA]</scope>
    <source>
        <strain evidence="1 2">cv. Zhongwan 6</strain>
    </source>
</reference>
<dbReference type="EMBL" id="JAMSHJ010000006">
    <property type="protein sequence ID" value="KAI5399559.1"/>
    <property type="molecule type" value="Genomic_DNA"/>
</dbReference>